<evidence type="ECO:0000256" key="2">
    <source>
        <dbReference type="ARBA" id="ARBA00022801"/>
    </source>
</evidence>
<comment type="caution">
    <text evidence="7">The sequence shown here is derived from an EMBL/GenBank/DDBJ whole genome shotgun (WGS) entry which is preliminary data.</text>
</comment>
<protein>
    <submittedName>
        <fullName evidence="7">Phosphodiesterase</fullName>
    </submittedName>
</protein>
<feature type="region of interest" description="Disordered" evidence="5">
    <location>
        <begin position="1"/>
        <end position="22"/>
    </location>
</feature>
<comment type="similarity">
    <text evidence="4">Belongs to the cyclic nucleotide phosphodiesterase class-III family.</text>
</comment>
<dbReference type="InterPro" id="IPR004843">
    <property type="entry name" value="Calcineurin-like_PHP"/>
</dbReference>
<dbReference type="CDD" id="cd07402">
    <property type="entry name" value="MPP_GpdQ"/>
    <property type="match status" value="1"/>
</dbReference>
<evidence type="ECO:0000313" key="7">
    <source>
        <dbReference type="EMBL" id="OZI82462.1"/>
    </source>
</evidence>
<accession>A0A261W9H7</accession>
<keyword evidence="1" id="KW-0479">Metal-binding</keyword>
<proteinExistence type="inferred from homology"/>
<keyword evidence="3" id="KW-0408">Iron</keyword>
<dbReference type="SUPFAM" id="SSF56300">
    <property type="entry name" value="Metallo-dependent phosphatases"/>
    <property type="match status" value="1"/>
</dbReference>
<dbReference type="Pfam" id="PF00149">
    <property type="entry name" value="Metallophos"/>
    <property type="match status" value="1"/>
</dbReference>
<dbReference type="AlphaFoldDB" id="A0A261W9H7"/>
<dbReference type="GO" id="GO:0004112">
    <property type="term" value="F:cyclic-nucleotide phosphodiesterase activity"/>
    <property type="evidence" value="ECO:0007669"/>
    <property type="project" value="InterPro"/>
</dbReference>
<dbReference type="PANTHER" id="PTHR42988:SF2">
    <property type="entry name" value="CYCLIC NUCLEOTIDE PHOSPHODIESTERASE CBUA0032-RELATED"/>
    <property type="match status" value="1"/>
</dbReference>
<feature type="domain" description="Calcineurin-like phosphoesterase" evidence="6">
    <location>
        <begin position="71"/>
        <end position="256"/>
    </location>
</feature>
<gene>
    <name evidence="7" type="ORF">CAL24_00860</name>
</gene>
<evidence type="ECO:0000256" key="5">
    <source>
        <dbReference type="SAM" id="MobiDB-lite"/>
    </source>
</evidence>
<organism evidence="7 8">
    <name type="scientific">Bordetella genomosp. 2</name>
    <dbReference type="NCBI Taxonomy" id="1983456"/>
    <lineage>
        <taxon>Bacteria</taxon>
        <taxon>Pseudomonadati</taxon>
        <taxon>Pseudomonadota</taxon>
        <taxon>Betaproteobacteria</taxon>
        <taxon>Burkholderiales</taxon>
        <taxon>Alcaligenaceae</taxon>
        <taxon>Bordetella</taxon>
    </lineage>
</organism>
<dbReference type="InterPro" id="IPR029052">
    <property type="entry name" value="Metallo-depent_PP-like"/>
</dbReference>
<reference evidence="8" key="1">
    <citation type="submission" date="2017-05" db="EMBL/GenBank/DDBJ databases">
        <title>Complete and WGS of Bordetella genogroups.</title>
        <authorList>
            <person name="Spilker T."/>
            <person name="Lipuma J."/>
        </authorList>
    </citation>
    <scope>NUCLEOTIDE SEQUENCE [LARGE SCALE GENOMIC DNA]</scope>
    <source>
        <strain evidence="8">AU8256</strain>
    </source>
</reference>
<evidence type="ECO:0000256" key="4">
    <source>
        <dbReference type="ARBA" id="ARBA00025742"/>
    </source>
</evidence>
<dbReference type="EMBL" id="NEVT01000002">
    <property type="protein sequence ID" value="OZI82462.1"/>
    <property type="molecule type" value="Genomic_DNA"/>
</dbReference>
<dbReference type="Gene3D" id="3.60.21.10">
    <property type="match status" value="1"/>
</dbReference>
<name>A0A261W9H7_9BORD</name>
<sequence>MGGSKPQAQRGGLPYRRTAPRQKSPIHVSLRVTAGQAVFFGKVTGFVRYPQEPPVPAKTSSAGRADAPILVVQLTDTHLMADPAGVLCHVNTDASLRAVLDLVRANGHRPDLLLATGDLSHDGSPAAYRRLRELLEQTDWPVRCLPGNHDDPQALRDALGQWTQPVTDIGGWRIVLLDSTVPGSDAGHIDEAQFDILERAAALAGDRHVLVALHHNPLQMDSAWQDTMMVDNAQALFRRLAELPRTRVLLWGHVHQAFDRRRHHMRMLATPSTCFQFAIRDGRHELDAAPPGYRWLKLYRDGSLATGVRRLDTAIWREALAA</sequence>
<evidence type="ECO:0000313" key="8">
    <source>
        <dbReference type="Proteomes" id="UP000215633"/>
    </source>
</evidence>
<dbReference type="GO" id="GO:0046872">
    <property type="term" value="F:metal ion binding"/>
    <property type="evidence" value="ECO:0007669"/>
    <property type="project" value="UniProtKB-KW"/>
</dbReference>
<dbReference type="InterPro" id="IPR026575">
    <property type="entry name" value="GpdQ/CpdA-like"/>
</dbReference>
<keyword evidence="2" id="KW-0378">Hydrolase</keyword>
<dbReference type="Proteomes" id="UP000215633">
    <property type="component" value="Unassembled WGS sequence"/>
</dbReference>
<dbReference type="InterPro" id="IPR050884">
    <property type="entry name" value="CNP_phosphodiesterase-III"/>
</dbReference>
<evidence type="ECO:0000256" key="1">
    <source>
        <dbReference type="ARBA" id="ARBA00022723"/>
    </source>
</evidence>
<evidence type="ECO:0000259" key="6">
    <source>
        <dbReference type="Pfam" id="PF00149"/>
    </source>
</evidence>
<dbReference type="PANTHER" id="PTHR42988">
    <property type="entry name" value="PHOSPHOHYDROLASE"/>
    <property type="match status" value="1"/>
</dbReference>
<keyword evidence="8" id="KW-1185">Reference proteome</keyword>
<evidence type="ECO:0000256" key="3">
    <source>
        <dbReference type="ARBA" id="ARBA00023004"/>
    </source>
</evidence>